<dbReference type="PROSITE" id="PS00226">
    <property type="entry name" value="IF_ROD_1"/>
    <property type="match status" value="1"/>
</dbReference>
<dbReference type="OrthoDB" id="340901at2"/>
<keyword evidence="4" id="KW-0282">Flagellum</keyword>
<dbReference type="GO" id="GO:0044780">
    <property type="term" value="P:bacterial-type flagellum assembly"/>
    <property type="evidence" value="ECO:0007669"/>
    <property type="project" value="InterPro"/>
</dbReference>
<accession>A0A2M9Y6F0</accession>
<sequence length="170" mass="19593">MLDWVESLRSLFTNEIDCYKRLLELEGKKRAAIHSADGKSLESFVKESYHIMVEASELERIRMKAIEDVYEKEKFTKDESSITLTSFLNQMDRESNFKLKTFALELKKVVADLKDAIITNDKLLKTRKEFLQATVDSLQELSKEKVYTSHKQPTRRGQGQKGAIILNATA</sequence>
<dbReference type="InterPro" id="IPR007809">
    <property type="entry name" value="FlgN-like"/>
</dbReference>
<dbReference type="Proteomes" id="UP000297891">
    <property type="component" value="Unassembled WGS sequence"/>
</dbReference>
<organism evidence="4 5">
    <name type="scientific">Leptospira brenneri</name>
    <dbReference type="NCBI Taxonomy" id="2023182"/>
    <lineage>
        <taxon>Bacteria</taxon>
        <taxon>Pseudomonadati</taxon>
        <taxon>Spirochaetota</taxon>
        <taxon>Spirochaetia</taxon>
        <taxon>Leptospirales</taxon>
        <taxon>Leptospiraceae</taxon>
        <taxon>Leptospira</taxon>
    </lineage>
</organism>
<dbReference type="EMBL" id="RQFP01000001">
    <property type="protein sequence ID" value="TGK95909.1"/>
    <property type="molecule type" value="Genomic_DNA"/>
</dbReference>
<dbReference type="SUPFAM" id="SSF140566">
    <property type="entry name" value="FlgN-like"/>
    <property type="match status" value="1"/>
</dbReference>
<dbReference type="Pfam" id="PF05130">
    <property type="entry name" value="FlgN"/>
    <property type="match status" value="1"/>
</dbReference>
<keyword evidence="4" id="KW-0969">Cilium</keyword>
<protein>
    <submittedName>
        <fullName evidence="4">Flagellar biosynthesis protein FlgN</fullName>
    </submittedName>
</protein>
<comment type="function">
    <text evidence="1">Required for the efficient initiation of filament assembly.</text>
</comment>
<dbReference type="AlphaFoldDB" id="A0A2M9Y6F0"/>
<evidence type="ECO:0000256" key="3">
    <source>
        <dbReference type="ARBA" id="ARBA00022795"/>
    </source>
</evidence>
<comment type="caution">
    <text evidence="4">The sequence shown here is derived from an EMBL/GenBank/DDBJ whole genome shotgun (WGS) entry which is preliminary data.</text>
</comment>
<proteinExistence type="inferred from homology"/>
<evidence type="ECO:0000256" key="1">
    <source>
        <dbReference type="ARBA" id="ARBA00002397"/>
    </source>
</evidence>
<dbReference type="RefSeq" id="WP_100789133.1">
    <property type="nucleotide sequence ID" value="NZ_NPDQ01000001.1"/>
</dbReference>
<keyword evidence="4" id="KW-0966">Cell projection</keyword>
<evidence type="ECO:0000313" key="5">
    <source>
        <dbReference type="Proteomes" id="UP000297891"/>
    </source>
</evidence>
<gene>
    <name evidence="4" type="ORF">EHQ30_04595</name>
</gene>
<dbReference type="Gene3D" id="1.20.58.300">
    <property type="entry name" value="FlgN-like"/>
    <property type="match status" value="1"/>
</dbReference>
<dbReference type="InterPro" id="IPR036679">
    <property type="entry name" value="FlgN-like_sf"/>
</dbReference>
<evidence type="ECO:0000256" key="2">
    <source>
        <dbReference type="ARBA" id="ARBA00007703"/>
    </source>
</evidence>
<evidence type="ECO:0000313" key="4">
    <source>
        <dbReference type="EMBL" id="TGK95909.1"/>
    </source>
</evidence>
<dbReference type="InterPro" id="IPR018039">
    <property type="entry name" value="IF_conserved"/>
</dbReference>
<name>A0A2M9Y6F0_9LEPT</name>
<keyword evidence="5" id="KW-1185">Reference proteome</keyword>
<keyword evidence="3" id="KW-1005">Bacterial flagellum biogenesis</keyword>
<reference evidence="4" key="1">
    <citation type="journal article" date="2019" name="PLoS Negl. Trop. Dis.">
        <title>Revisiting the worldwide diversity of Leptospira species in the environment.</title>
        <authorList>
            <person name="Vincent A.T."/>
            <person name="Schiettekatte O."/>
            <person name="Bourhy P."/>
            <person name="Veyrier F.J."/>
            <person name="Picardeau M."/>
        </authorList>
    </citation>
    <scope>NUCLEOTIDE SEQUENCE [LARGE SCALE GENOMIC DNA]</scope>
    <source>
        <strain evidence="4">201800277</strain>
    </source>
</reference>
<comment type="similarity">
    <text evidence="2">Belongs to the FlgN family.</text>
</comment>